<evidence type="ECO:0000256" key="1">
    <source>
        <dbReference type="ARBA" id="ARBA00007613"/>
    </source>
</evidence>
<proteinExistence type="inferred from homology"/>
<dbReference type="InterPro" id="IPR003423">
    <property type="entry name" value="OMP_efflux"/>
</dbReference>
<dbReference type="RefSeq" id="WP_395816862.1">
    <property type="nucleotide sequence ID" value="NZ_CP043494.1"/>
</dbReference>
<gene>
    <name evidence="4" type="ORF">F0U60_09475</name>
</gene>
<dbReference type="SUPFAM" id="SSF56954">
    <property type="entry name" value="Outer membrane efflux proteins (OEP)"/>
    <property type="match status" value="1"/>
</dbReference>
<dbReference type="EMBL" id="CP043494">
    <property type="protein sequence ID" value="WNG44313.1"/>
    <property type="molecule type" value="Genomic_DNA"/>
</dbReference>
<keyword evidence="5" id="KW-1185">Reference proteome</keyword>
<keyword evidence="3" id="KW-0732">Signal</keyword>
<dbReference type="InterPro" id="IPR010131">
    <property type="entry name" value="MdtP/NodT-like"/>
</dbReference>
<evidence type="ECO:0000313" key="5">
    <source>
        <dbReference type="Proteomes" id="UP001611383"/>
    </source>
</evidence>
<feature type="signal peptide" evidence="3">
    <location>
        <begin position="1"/>
        <end position="21"/>
    </location>
</feature>
<feature type="coiled-coil region" evidence="2">
    <location>
        <begin position="321"/>
        <end position="348"/>
    </location>
</feature>
<evidence type="ECO:0000256" key="2">
    <source>
        <dbReference type="SAM" id="Coils"/>
    </source>
</evidence>
<reference evidence="4 5" key="1">
    <citation type="submission" date="2019-08" db="EMBL/GenBank/DDBJ databases">
        <title>Archangium and Cystobacter genomes.</title>
        <authorList>
            <person name="Chen I.-C.K."/>
            <person name="Wielgoss S."/>
        </authorList>
    </citation>
    <scope>NUCLEOTIDE SEQUENCE [LARGE SCALE GENOMIC DNA]</scope>
    <source>
        <strain evidence="4 5">Cbm 6</strain>
    </source>
</reference>
<dbReference type="Proteomes" id="UP001611383">
    <property type="component" value="Chromosome"/>
</dbReference>
<evidence type="ECO:0000256" key="3">
    <source>
        <dbReference type="SAM" id="SignalP"/>
    </source>
</evidence>
<feature type="chain" id="PRO_5045544908" evidence="3">
    <location>
        <begin position="22"/>
        <end position="438"/>
    </location>
</feature>
<protein>
    <submittedName>
        <fullName evidence="4">TolC family protein</fullName>
    </submittedName>
</protein>
<name>A0ABY9WL17_9BACT</name>
<comment type="similarity">
    <text evidence="1">Belongs to the outer membrane factor (OMF) (TC 1.B.17) family.</text>
</comment>
<sequence>MRRVPPLLLSCLLLGATTAPASTSTHDSLALASLPDEDSLASLLWARSPEFATARARVASAQADLVRAGQLPNPELDLSWNTLPVGPTNPPGLDRLRDVPNYQVGLSQLIELGKRGPRQDSARAELAATALDVLADLRTRTYELLESAAEVATSEVRLAELETLVTDAARLTELQRARQRQGDTAGLDVDRAVLEETQLQGQLAEEHSRLSGSLLTCSRLAGLACTPFGGRDAAATFLASRLSRAPGPSSVQQRPDLRALEAQRQSAQAALTLARRRWLPDPTVRAGYVHDRFVESGNQKNAFFVGLSFPLPLFERGQADALAASAQAEAAEQTRSQLSAQAEREEQSLTTQLQAVAARRDRVRNQTLPLASALVQRLEAAVKAGGASLQDLLFARRTYGQLLMDAAELDLTAFHLSVALDRVRAAGPKAPPELSERF</sequence>
<accession>A0ABY9WL17</accession>
<keyword evidence="2" id="KW-0175">Coiled coil</keyword>
<dbReference type="PANTHER" id="PTHR30203:SF24">
    <property type="entry name" value="BLR4935 PROTEIN"/>
    <property type="match status" value="1"/>
</dbReference>
<dbReference type="Gene3D" id="1.20.1600.10">
    <property type="entry name" value="Outer membrane efflux proteins (OEP)"/>
    <property type="match status" value="1"/>
</dbReference>
<organism evidence="4 5">
    <name type="scientific">Archangium minus</name>
    <dbReference type="NCBI Taxonomy" id="83450"/>
    <lineage>
        <taxon>Bacteria</taxon>
        <taxon>Pseudomonadati</taxon>
        <taxon>Myxococcota</taxon>
        <taxon>Myxococcia</taxon>
        <taxon>Myxococcales</taxon>
        <taxon>Cystobacterineae</taxon>
        <taxon>Archangiaceae</taxon>
        <taxon>Archangium</taxon>
    </lineage>
</organism>
<evidence type="ECO:0000313" key="4">
    <source>
        <dbReference type="EMBL" id="WNG44313.1"/>
    </source>
</evidence>
<dbReference type="PANTHER" id="PTHR30203">
    <property type="entry name" value="OUTER MEMBRANE CATION EFFLUX PROTEIN"/>
    <property type="match status" value="1"/>
</dbReference>
<dbReference type="Pfam" id="PF02321">
    <property type="entry name" value="OEP"/>
    <property type="match status" value="1"/>
</dbReference>